<gene>
    <name evidence="2" type="ORF">GGX14DRAFT_398309</name>
</gene>
<feature type="compositionally biased region" description="Gly residues" evidence="1">
    <location>
        <begin position="521"/>
        <end position="569"/>
    </location>
</feature>
<dbReference type="Proteomes" id="UP001219525">
    <property type="component" value="Unassembled WGS sequence"/>
</dbReference>
<dbReference type="EMBL" id="JARJCW010000047">
    <property type="protein sequence ID" value="KAJ7204479.1"/>
    <property type="molecule type" value="Genomic_DNA"/>
</dbReference>
<keyword evidence="3" id="KW-1185">Reference proteome</keyword>
<dbReference type="AlphaFoldDB" id="A0AAD6V6V5"/>
<evidence type="ECO:0000313" key="3">
    <source>
        <dbReference type="Proteomes" id="UP001219525"/>
    </source>
</evidence>
<name>A0AAD6V6V5_9AGAR</name>
<evidence type="ECO:0000256" key="1">
    <source>
        <dbReference type="SAM" id="MobiDB-lite"/>
    </source>
</evidence>
<proteinExistence type="predicted"/>
<sequence length="672" mass="73368">MPYTLHRRSNSTTYSKSAIHTFSYTPHFVAAPPWHRPRRCLSPRTLDVQRLRRCPSRFRCSPAAAHTIRCDPVAARPLAAPLRVTLNIEGLQLLLLLPSLDCHAVPLHFSPNTYCSWGCGLFAAVAARLIPARRESAGIRHLPGALTITVWAPPTGSSNRLMAEWIFPIESRQDSDWESILPPALEDDPTIPPYSLARITVADCVGLAMLLEGCPGLPLALHASPFQLFDVIWVEERIDPTLKKAKSLTREDLAHTLENFGNFWSSGIWLVPKKKPSGLGPVSVFIEKYFKSAKERGKAEDKREDAFSKAVMARGKRRCQITGERVSVQAAHLIPLAMGTSVLALIVQALNKICNDARDFINTRAAVAQDTTVFADIREPFPFDNTTASINDDLNGWVIETGRHDAQDRHRRWTRNPATNHLIWLCNPTSGSSVAKMSFGYRTEGLQSKYSELPPEDPCAIFGSNTEGRPVVQQPRRSFMLHCISMLLVFAHRYLSKSKRERLKAVAKTLARKLTVESSGGRVGDGAGRGDGDGAGEGTGDGAGDGAGDSAGDGAGDGAGDSAGDGAGDGNREYRQGSDRGAASQEERTAGGTGGWTTGRYGFAVKDDKQTATIAHKGTTGDVDFKRPWDNVTSTAEDEGSPRKKIRLLQEHIVVVSCWMKTTRTVAVRMRP</sequence>
<protein>
    <submittedName>
        <fullName evidence="2">Uncharacterized protein</fullName>
    </submittedName>
</protein>
<comment type="caution">
    <text evidence="2">The sequence shown here is derived from an EMBL/GenBank/DDBJ whole genome shotgun (WGS) entry which is preliminary data.</text>
</comment>
<accession>A0AAD6V6V5</accession>
<evidence type="ECO:0000313" key="2">
    <source>
        <dbReference type="EMBL" id="KAJ7204479.1"/>
    </source>
</evidence>
<organism evidence="2 3">
    <name type="scientific">Mycena pura</name>
    <dbReference type="NCBI Taxonomy" id="153505"/>
    <lineage>
        <taxon>Eukaryota</taxon>
        <taxon>Fungi</taxon>
        <taxon>Dikarya</taxon>
        <taxon>Basidiomycota</taxon>
        <taxon>Agaricomycotina</taxon>
        <taxon>Agaricomycetes</taxon>
        <taxon>Agaricomycetidae</taxon>
        <taxon>Agaricales</taxon>
        <taxon>Marasmiineae</taxon>
        <taxon>Mycenaceae</taxon>
        <taxon>Mycena</taxon>
    </lineage>
</organism>
<feature type="region of interest" description="Disordered" evidence="1">
    <location>
        <begin position="517"/>
        <end position="601"/>
    </location>
</feature>
<reference evidence="2" key="1">
    <citation type="submission" date="2023-03" db="EMBL/GenBank/DDBJ databases">
        <title>Massive genome expansion in bonnet fungi (Mycena s.s.) driven by repeated elements and novel gene families across ecological guilds.</title>
        <authorList>
            <consortium name="Lawrence Berkeley National Laboratory"/>
            <person name="Harder C.B."/>
            <person name="Miyauchi S."/>
            <person name="Viragh M."/>
            <person name="Kuo A."/>
            <person name="Thoen E."/>
            <person name="Andreopoulos B."/>
            <person name="Lu D."/>
            <person name="Skrede I."/>
            <person name="Drula E."/>
            <person name="Henrissat B."/>
            <person name="Morin E."/>
            <person name="Kohler A."/>
            <person name="Barry K."/>
            <person name="LaButti K."/>
            <person name="Morin E."/>
            <person name="Salamov A."/>
            <person name="Lipzen A."/>
            <person name="Mereny Z."/>
            <person name="Hegedus B."/>
            <person name="Baldrian P."/>
            <person name="Stursova M."/>
            <person name="Weitz H."/>
            <person name="Taylor A."/>
            <person name="Grigoriev I.V."/>
            <person name="Nagy L.G."/>
            <person name="Martin F."/>
            <person name="Kauserud H."/>
        </authorList>
    </citation>
    <scope>NUCLEOTIDE SEQUENCE</scope>
    <source>
        <strain evidence="2">9144</strain>
    </source>
</reference>